<feature type="transmembrane region" description="Helical" evidence="1">
    <location>
        <begin position="9"/>
        <end position="28"/>
    </location>
</feature>
<feature type="transmembrane region" description="Helical" evidence="1">
    <location>
        <begin position="40"/>
        <end position="67"/>
    </location>
</feature>
<protein>
    <submittedName>
        <fullName evidence="2 4">Uncharacterized protein</fullName>
    </submittedName>
</protein>
<dbReference type="Proteomes" id="UP000274131">
    <property type="component" value="Unassembled WGS sequence"/>
</dbReference>
<proteinExistence type="predicted"/>
<dbReference type="AlphaFoldDB" id="A0A0N4VCM9"/>
<reference evidence="4" key="1">
    <citation type="submission" date="2017-02" db="UniProtKB">
        <authorList>
            <consortium name="WormBaseParasite"/>
        </authorList>
    </citation>
    <scope>IDENTIFICATION</scope>
</reference>
<accession>A0A0N4VCM9</accession>
<keyword evidence="1" id="KW-1133">Transmembrane helix</keyword>
<keyword evidence="1" id="KW-0812">Transmembrane</keyword>
<dbReference type="WBParaSite" id="EVEC_0000832901-mRNA-1">
    <property type="protein sequence ID" value="EVEC_0000832901-mRNA-1"/>
    <property type="gene ID" value="EVEC_0000832901"/>
</dbReference>
<evidence type="ECO:0000313" key="3">
    <source>
        <dbReference type="Proteomes" id="UP000274131"/>
    </source>
</evidence>
<reference evidence="2 3" key="2">
    <citation type="submission" date="2018-10" db="EMBL/GenBank/DDBJ databases">
        <authorList>
            <consortium name="Pathogen Informatics"/>
        </authorList>
    </citation>
    <scope>NUCLEOTIDE SEQUENCE [LARGE SCALE GENOMIC DNA]</scope>
</reference>
<keyword evidence="1" id="KW-0472">Membrane</keyword>
<gene>
    <name evidence="2" type="ORF">EVEC_LOCUS7813</name>
</gene>
<evidence type="ECO:0000256" key="1">
    <source>
        <dbReference type="SAM" id="Phobius"/>
    </source>
</evidence>
<evidence type="ECO:0000313" key="4">
    <source>
        <dbReference type="WBParaSite" id="EVEC_0000832901-mRNA-1"/>
    </source>
</evidence>
<feature type="transmembrane region" description="Helical" evidence="1">
    <location>
        <begin position="79"/>
        <end position="100"/>
    </location>
</feature>
<evidence type="ECO:0000313" key="2">
    <source>
        <dbReference type="EMBL" id="VDD93062.1"/>
    </source>
</evidence>
<keyword evidence="3" id="KW-1185">Reference proteome</keyword>
<name>A0A0N4VCM9_ENTVE</name>
<organism evidence="4">
    <name type="scientific">Enterobius vermicularis</name>
    <name type="common">Human pinworm</name>
    <dbReference type="NCBI Taxonomy" id="51028"/>
    <lineage>
        <taxon>Eukaryota</taxon>
        <taxon>Metazoa</taxon>
        <taxon>Ecdysozoa</taxon>
        <taxon>Nematoda</taxon>
        <taxon>Chromadorea</taxon>
        <taxon>Rhabditida</taxon>
        <taxon>Spirurina</taxon>
        <taxon>Oxyuridomorpha</taxon>
        <taxon>Oxyuroidea</taxon>
        <taxon>Oxyuridae</taxon>
        <taxon>Enterobius</taxon>
    </lineage>
</organism>
<dbReference type="EMBL" id="UXUI01009101">
    <property type="protein sequence ID" value="VDD93062.1"/>
    <property type="molecule type" value="Genomic_DNA"/>
</dbReference>
<sequence>MKKVVGNEIYLVSSALITVPTIGSLLFLRSSGYQWHLDRWLDAAFICLLDTVLLQVILVAIGILNEYPKRGGSGRNPGVILMFATSVAALLSAIFFVLSLRPYERVVNGSLCEPYMATATVSR</sequence>